<evidence type="ECO:0000313" key="1">
    <source>
        <dbReference type="EMBL" id="KAI4863606.1"/>
    </source>
</evidence>
<protein>
    <submittedName>
        <fullName evidence="1">Uncharacterized protein</fullName>
    </submittedName>
</protein>
<evidence type="ECO:0000313" key="2">
    <source>
        <dbReference type="Proteomes" id="UP001497700"/>
    </source>
</evidence>
<comment type="caution">
    <text evidence="1">The sequence shown here is derived from an EMBL/GenBank/DDBJ whole genome shotgun (WGS) entry which is preliminary data.</text>
</comment>
<reference evidence="1 2" key="1">
    <citation type="journal article" date="2022" name="New Phytol.">
        <title>Ecological generalism drives hyperdiversity of secondary metabolite gene clusters in xylarialean endophytes.</title>
        <authorList>
            <person name="Franco M.E.E."/>
            <person name="Wisecaver J.H."/>
            <person name="Arnold A.E."/>
            <person name="Ju Y.M."/>
            <person name="Slot J.C."/>
            <person name="Ahrendt S."/>
            <person name="Moore L.P."/>
            <person name="Eastman K.E."/>
            <person name="Scott K."/>
            <person name="Konkel Z."/>
            <person name="Mondo S.J."/>
            <person name="Kuo A."/>
            <person name="Hayes R.D."/>
            <person name="Haridas S."/>
            <person name="Andreopoulos B."/>
            <person name="Riley R."/>
            <person name="LaButti K."/>
            <person name="Pangilinan J."/>
            <person name="Lipzen A."/>
            <person name="Amirebrahimi M."/>
            <person name="Yan J."/>
            <person name="Adam C."/>
            <person name="Keymanesh K."/>
            <person name="Ng V."/>
            <person name="Louie K."/>
            <person name="Northen T."/>
            <person name="Drula E."/>
            <person name="Henrissat B."/>
            <person name="Hsieh H.M."/>
            <person name="Youens-Clark K."/>
            <person name="Lutzoni F."/>
            <person name="Miadlikowska J."/>
            <person name="Eastwood D.C."/>
            <person name="Hamelin R.C."/>
            <person name="Grigoriev I.V."/>
            <person name="U'Ren J.M."/>
        </authorList>
    </citation>
    <scope>NUCLEOTIDE SEQUENCE [LARGE SCALE GENOMIC DNA]</scope>
    <source>
        <strain evidence="1 2">CBS 119005</strain>
    </source>
</reference>
<dbReference type="Proteomes" id="UP001497700">
    <property type="component" value="Unassembled WGS sequence"/>
</dbReference>
<organism evidence="1 2">
    <name type="scientific">Hypoxylon rubiginosum</name>
    <dbReference type="NCBI Taxonomy" id="110542"/>
    <lineage>
        <taxon>Eukaryota</taxon>
        <taxon>Fungi</taxon>
        <taxon>Dikarya</taxon>
        <taxon>Ascomycota</taxon>
        <taxon>Pezizomycotina</taxon>
        <taxon>Sordariomycetes</taxon>
        <taxon>Xylariomycetidae</taxon>
        <taxon>Xylariales</taxon>
        <taxon>Hypoxylaceae</taxon>
        <taxon>Hypoxylon</taxon>
    </lineage>
</organism>
<keyword evidence="2" id="KW-1185">Reference proteome</keyword>
<accession>A0ACB9YX01</accession>
<name>A0ACB9YX01_9PEZI</name>
<dbReference type="EMBL" id="MU393501">
    <property type="protein sequence ID" value="KAI4863606.1"/>
    <property type="molecule type" value="Genomic_DNA"/>
</dbReference>
<gene>
    <name evidence="1" type="ORF">F4820DRAFT_449871</name>
</gene>
<sequence length="371" mass="40404">MAENTPFPPEYVAETRGPRVIAVACLFIFLDVGIVTLRFATRYVYKTKSGIDDFLIIPALVFAVGICAIAIVEAKIAGVGRHLPVLYITDPQAVVNWAKCGYAIEEIYCASVAMPKISILASYLRIFTEKRYRVMTYTIGAIIGATAIAGIITSLASCRPFSARWDPALFNSNCIDAPRFWQGLSAPNIVTDVMMLILPMPVIWGLHMDRKQKVALSCTFILGSFGLIASIIRLTVTLRVTALSDGTWDSADIAIWSLVESGCYLIAACLPVLRPLYLNLLKAMWSLKSSDYLSSSLRSSFPKFSRTKDSEGHIYVEMDSYQNVESAKGPSDVCSTTISGIGNHAFGVSTSIRGPDGIQQGNPEKSTALIS</sequence>
<proteinExistence type="predicted"/>